<gene>
    <name evidence="6" type="ORF">AX018_100979</name>
</gene>
<sequence>MLLLAGLLAACAGVPEPAQRGFEGGRLVDGALQAPAALPLVPSPAVRPRVALVLGGGGLRGFAHIGVLQALDEAGIRPDLVVGTSIGAIIGAAYASGRTPGQLWQQASTLRVRSLADVTLSGPGFVKGEALARWADGLVGGQAIERFPVRFAAVATDLDHSRPYVITQGDAGQALRASAAIPGVFLPVQANGLTLVDGGVAALVPVRAARALGADVVIAVDIYCHGPRYPSNSSVSMWLRVSQAQSCLLSGPETSSADVLIAPAIALTGVNDAEGRETARRRGYEAAAAQLPELSSVLLHRGIAIRTTGSAPP</sequence>
<dbReference type="CDD" id="cd07205">
    <property type="entry name" value="Pat_PNPLA6_PNPLA7_NTE1_like"/>
    <property type="match status" value="1"/>
</dbReference>
<dbReference type="GO" id="GO:0016787">
    <property type="term" value="F:hydrolase activity"/>
    <property type="evidence" value="ECO:0007669"/>
    <property type="project" value="UniProtKB-UniRule"/>
</dbReference>
<dbReference type="Pfam" id="PF01734">
    <property type="entry name" value="Patatin"/>
    <property type="match status" value="1"/>
</dbReference>
<dbReference type="Gene3D" id="3.40.1090.10">
    <property type="entry name" value="Cytosolic phospholipase A2 catalytic domain"/>
    <property type="match status" value="2"/>
</dbReference>
<dbReference type="EMBL" id="QLTA01000009">
    <property type="protein sequence ID" value="RAR84847.1"/>
    <property type="molecule type" value="Genomic_DNA"/>
</dbReference>
<evidence type="ECO:0000256" key="1">
    <source>
        <dbReference type="ARBA" id="ARBA00022801"/>
    </source>
</evidence>
<dbReference type="InterPro" id="IPR050301">
    <property type="entry name" value="NTE"/>
</dbReference>
<evidence type="ECO:0000313" key="7">
    <source>
        <dbReference type="Proteomes" id="UP000248856"/>
    </source>
</evidence>
<dbReference type="InterPro" id="IPR002641">
    <property type="entry name" value="PNPLA_dom"/>
</dbReference>
<dbReference type="PANTHER" id="PTHR14226:SF29">
    <property type="entry name" value="NEUROPATHY TARGET ESTERASE SWS"/>
    <property type="match status" value="1"/>
</dbReference>
<evidence type="ECO:0000256" key="2">
    <source>
        <dbReference type="ARBA" id="ARBA00022963"/>
    </source>
</evidence>
<reference evidence="6 7" key="1">
    <citation type="submission" date="2018-06" db="EMBL/GenBank/DDBJ databases">
        <title>Genomic Encyclopedia of Archaeal and Bacterial Type Strains, Phase II (KMG-II): from individual species to whole genera.</title>
        <authorList>
            <person name="Goeker M."/>
        </authorList>
    </citation>
    <scope>NUCLEOTIDE SEQUENCE [LARGE SCALE GENOMIC DNA]</scope>
    <source>
        <strain evidence="6 7">CFPB 3232</strain>
    </source>
</reference>
<name>A0A328ZPU9_9BURK</name>
<protein>
    <submittedName>
        <fullName evidence="6">NTE family protein</fullName>
    </submittedName>
</protein>
<dbReference type="PROSITE" id="PS51635">
    <property type="entry name" value="PNPLA"/>
    <property type="match status" value="1"/>
</dbReference>
<keyword evidence="2 4" id="KW-0442">Lipid degradation</keyword>
<feature type="short sequence motif" description="GXGXXG" evidence="4">
    <location>
        <begin position="56"/>
        <end position="61"/>
    </location>
</feature>
<evidence type="ECO:0000256" key="4">
    <source>
        <dbReference type="PROSITE-ProRule" id="PRU01161"/>
    </source>
</evidence>
<comment type="caution">
    <text evidence="6">The sequence shown here is derived from an EMBL/GenBank/DDBJ whole genome shotgun (WGS) entry which is preliminary data.</text>
</comment>
<organism evidence="6 7">
    <name type="scientific">Paracidovorax anthurii</name>
    <dbReference type="NCBI Taxonomy" id="78229"/>
    <lineage>
        <taxon>Bacteria</taxon>
        <taxon>Pseudomonadati</taxon>
        <taxon>Pseudomonadota</taxon>
        <taxon>Betaproteobacteria</taxon>
        <taxon>Burkholderiales</taxon>
        <taxon>Comamonadaceae</taxon>
        <taxon>Paracidovorax</taxon>
    </lineage>
</organism>
<keyword evidence="7" id="KW-1185">Reference proteome</keyword>
<dbReference type="AlphaFoldDB" id="A0A328ZPU9"/>
<evidence type="ECO:0000256" key="3">
    <source>
        <dbReference type="ARBA" id="ARBA00023098"/>
    </source>
</evidence>
<evidence type="ECO:0000259" key="5">
    <source>
        <dbReference type="PROSITE" id="PS51635"/>
    </source>
</evidence>
<feature type="active site" description="Nucleophile" evidence="4">
    <location>
        <position position="85"/>
    </location>
</feature>
<keyword evidence="3 4" id="KW-0443">Lipid metabolism</keyword>
<feature type="domain" description="PNPLA" evidence="5">
    <location>
        <begin position="52"/>
        <end position="210"/>
    </location>
</feature>
<keyword evidence="1 4" id="KW-0378">Hydrolase</keyword>
<dbReference type="GO" id="GO:0016042">
    <property type="term" value="P:lipid catabolic process"/>
    <property type="evidence" value="ECO:0007669"/>
    <property type="project" value="UniProtKB-UniRule"/>
</dbReference>
<dbReference type="PANTHER" id="PTHR14226">
    <property type="entry name" value="NEUROPATHY TARGET ESTERASE/SWISS CHEESE D.MELANOGASTER"/>
    <property type="match status" value="1"/>
</dbReference>
<feature type="short sequence motif" description="DGA/G" evidence="4">
    <location>
        <begin position="197"/>
        <end position="199"/>
    </location>
</feature>
<dbReference type="SUPFAM" id="SSF52151">
    <property type="entry name" value="FabD/lysophospholipase-like"/>
    <property type="match status" value="1"/>
</dbReference>
<accession>A0A328ZPU9</accession>
<dbReference type="Proteomes" id="UP000248856">
    <property type="component" value="Unassembled WGS sequence"/>
</dbReference>
<evidence type="ECO:0000313" key="6">
    <source>
        <dbReference type="EMBL" id="RAR84847.1"/>
    </source>
</evidence>
<proteinExistence type="predicted"/>
<dbReference type="InterPro" id="IPR016035">
    <property type="entry name" value="Acyl_Trfase/lysoPLipase"/>
</dbReference>
<feature type="short sequence motif" description="GXSXG" evidence="4">
    <location>
        <begin position="83"/>
        <end position="87"/>
    </location>
</feature>
<feature type="active site" description="Proton acceptor" evidence="4">
    <location>
        <position position="197"/>
    </location>
</feature>